<dbReference type="Proteomes" id="UP000324222">
    <property type="component" value="Unassembled WGS sequence"/>
</dbReference>
<evidence type="ECO:0000313" key="1">
    <source>
        <dbReference type="EMBL" id="MPC22303.1"/>
    </source>
</evidence>
<protein>
    <submittedName>
        <fullName evidence="1">Uncharacterized protein</fullName>
    </submittedName>
</protein>
<sequence>MEMVLEQEELSQRPQIDISLHLPFVDRQTSNAVQTCFDRRRPLRYARGESWPVTVKGFKPNALSSPPIPPHARADVPQCETVPLSEETQPTLVDSIRTRALGDPSDPKARMVPLYHGGHLIFIVLTAPTKPHDAVSAKFTTEY</sequence>
<dbReference type="AlphaFoldDB" id="A0A5B7DMM5"/>
<proteinExistence type="predicted"/>
<organism evidence="1 2">
    <name type="scientific">Portunus trituberculatus</name>
    <name type="common">Swimming crab</name>
    <name type="synonym">Neptunus trituberculatus</name>
    <dbReference type="NCBI Taxonomy" id="210409"/>
    <lineage>
        <taxon>Eukaryota</taxon>
        <taxon>Metazoa</taxon>
        <taxon>Ecdysozoa</taxon>
        <taxon>Arthropoda</taxon>
        <taxon>Crustacea</taxon>
        <taxon>Multicrustacea</taxon>
        <taxon>Malacostraca</taxon>
        <taxon>Eumalacostraca</taxon>
        <taxon>Eucarida</taxon>
        <taxon>Decapoda</taxon>
        <taxon>Pleocyemata</taxon>
        <taxon>Brachyura</taxon>
        <taxon>Eubrachyura</taxon>
        <taxon>Portunoidea</taxon>
        <taxon>Portunidae</taxon>
        <taxon>Portuninae</taxon>
        <taxon>Portunus</taxon>
    </lineage>
</organism>
<keyword evidence="2" id="KW-1185">Reference proteome</keyword>
<comment type="caution">
    <text evidence="1">The sequence shown here is derived from an EMBL/GenBank/DDBJ whole genome shotgun (WGS) entry which is preliminary data.</text>
</comment>
<dbReference type="EMBL" id="VSRR010001073">
    <property type="protein sequence ID" value="MPC22303.1"/>
    <property type="molecule type" value="Genomic_DNA"/>
</dbReference>
<gene>
    <name evidence="1" type="ORF">E2C01_015315</name>
</gene>
<reference evidence="1 2" key="1">
    <citation type="submission" date="2019-05" db="EMBL/GenBank/DDBJ databases">
        <title>Another draft genome of Portunus trituberculatus and its Hox gene families provides insights of decapod evolution.</title>
        <authorList>
            <person name="Jeong J.-H."/>
            <person name="Song I."/>
            <person name="Kim S."/>
            <person name="Choi T."/>
            <person name="Kim D."/>
            <person name="Ryu S."/>
            <person name="Kim W."/>
        </authorList>
    </citation>
    <scope>NUCLEOTIDE SEQUENCE [LARGE SCALE GENOMIC DNA]</scope>
    <source>
        <tissue evidence="1">Muscle</tissue>
    </source>
</reference>
<name>A0A5B7DMM5_PORTR</name>
<evidence type="ECO:0000313" key="2">
    <source>
        <dbReference type="Proteomes" id="UP000324222"/>
    </source>
</evidence>
<accession>A0A5B7DMM5</accession>